<dbReference type="Gene3D" id="2.70.98.30">
    <property type="entry name" value="Golgi alpha-mannosidase II, domain 4"/>
    <property type="match status" value="1"/>
</dbReference>
<dbReference type="Gene3D" id="1.20.1270.50">
    <property type="entry name" value="Glycoside hydrolase family 38, central domain"/>
    <property type="match status" value="1"/>
</dbReference>
<keyword evidence="4" id="KW-0326">Glycosidase</keyword>
<sequence length="1032" mass="114269">MLQGHQKSRTRQIEDRVDRFVAGKLRPRLYRARVALDVTHRVVGGEPVPFEVGTTGELAPLPVGSAWGRAWDTVWMRLHGVVPAEWARDGALRAGTSLEAIVDLGFSQAQPGFQAEGLAFSLDGAPVKGISPLNHHVPFDRNAGEAIDFWVEAAANPNVAGGDCVTFAPTPLGSWETAGEEPIYRLRAADLALLDLEVYELVQDTAVLLGLMRELPDTEPRRWRIARALERMIETVDPDDVSGTAAAGRAVLRPELAKRAHASAHRIHATGHAHIDTAWLWPLRETVRKCARTFSNVLDLMDRDPDFVFSCSSAQQLAWIKRDYPALFERIRQRVAEGRFIPVGGMWVESDTNMPSGESLVRQFTFGQRFFEAEFEVRCEEVWLPDSFGYTGALPQIARGAGAQWFFTQKLSWNRVNAMPHNTFRWEGHDGSSLFTHMAPIETYNSRLVPEELRWAEQRFADHLTHTSSLAPFGWGDGGGGPTREMVSAARRSADLEGVPRVELSSPARFFREAQAEADPAELAVWKGEMYLELHRGTYTSQARTKHGNRTSESLLREAELWAATASVRTGAAYPAELLADAWRRVLLLQFHDILPGSAISWVHREAVRMHEEIAATLRELIATAQSTLAGTGDRMVRFNASPLSREGVPALAAAAGAAPQGQPVTTRVVDGTTTVENDRVRLVVDERGLIIGLRDLRDGRDLLTAARPGNLLQLHRDLPAEWDAWDLDEHYRNTTEDLDGPTEVELVEAGGAAARLVVRRRFHGSTVEQRIILTRGSEAIRIETDVDWHEREKVLKLAFPLRLDAVASTAETQFGHLTRPTTTNTSWDEAKFEICAHRWLHVAEGGYGVAVANATVYGHDVVRGRDADGALTIVRETLLRGPLYPDPETDQGRHSFVTVLAVGADIARAVELGYDLAFPVREIEGHRDVEPLVALDGAGVLIDTIKLADDGSGDVVVRLYESLGQRASVRAYPRFAFEEIVRTNLLEEPEADVPRWGAEEESCALTLRPFELVTLRIRRSADPAAATSPRP</sequence>
<dbReference type="InterPro" id="IPR015341">
    <property type="entry name" value="Glyco_hydro_38_cen"/>
</dbReference>
<evidence type="ECO:0000313" key="7">
    <source>
        <dbReference type="Proteomes" id="UP001501570"/>
    </source>
</evidence>
<keyword evidence="3 6" id="KW-0378">Hydrolase</keyword>
<dbReference type="PANTHER" id="PTHR46017:SF1">
    <property type="entry name" value="ALPHA-MANNOSIDASE 2C1"/>
    <property type="match status" value="1"/>
</dbReference>
<dbReference type="CDD" id="cd10789">
    <property type="entry name" value="GH38N_AMII_ER_cytosolic"/>
    <property type="match status" value="1"/>
</dbReference>
<dbReference type="EMBL" id="BAABJQ010000007">
    <property type="protein sequence ID" value="GAA5185685.1"/>
    <property type="molecule type" value="Genomic_DNA"/>
</dbReference>
<reference evidence="7" key="1">
    <citation type="journal article" date="2019" name="Int. J. Syst. Evol. Microbiol.">
        <title>The Global Catalogue of Microorganisms (GCM) 10K type strain sequencing project: providing services to taxonomists for standard genome sequencing and annotation.</title>
        <authorList>
            <consortium name="The Broad Institute Genomics Platform"/>
            <consortium name="The Broad Institute Genome Sequencing Center for Infectious Disease"/>
            <person name="Wu L."/>
            <person name="Ma J."/>
        </authorList>
    </citation>
    <scope>NUCLEOTIDE SEQUENCE [LARGE SCALE GENOMIC DNA]</scope>
    <source>
        <strain evidence="7">JCM 18304</strain>
    </source>
</reference>
<organism evidence="6 7">
    <name type="scientific">Rugosimonospora acidiphila</name>
    <dbReference type="NCBI Taxonomy" id="556531"/>
    <lineage>
        <taxon>Bacteria</taxon>
        <taxon>Bacillati</taxon>
        <taxon>Actinomycetota</taxon>
        <taxon>Actinomycetes</taxon>
        <taxon>Micromonosporales</taxon>
        <taxon>Micromonosporaceae</taxon>
        <taxon>Rugosimonospora</taxon>
    </lineage>
</organism>
<comment type="caution">
    <text evidence="6">The sequence shown here is derived from an EMBL/GenBank/DDBJ whole genome shotgun (WGS) entry which is preliminary data.</text>
</comment>
<dbReference type="Pfam" id="PF22907">
    <property type="entry name" value="Ams1-like_1st"/>
    <property type="match status" value="1"/>
</dbReference>
<dbReference type="InterPro" id="IPR000602">
    <property type="entry name" value="Glyco_hydro_38_N"/>
</dbReference>
<accession>A0ABP9RTG7</accession>
<comment type="similarity">
    <text evidence="1">Belongs to the glycosyl hydrolase 38 family.</text>
</comment>
<evidence type="ECO:0000256" key="1">
    <source>
        <dbReference type="ARBA" id="ARBA00009792"/>
    </source>
</evidence>
<dbReference type="Gene3D" id="3.20.110.10">
    <property type="entry name" value="Glycoside hydrolase 38, N terminal domain"/>
    <property type="match status" value="1"/>
</dbReference>
<dbReference type="Pfam" id="PF01074">
    <property type="entry name" value="Glyco_hydro_38N"/>
    <property type="match status" value="1"/>
</dbReference>
<evidence type="ECO:0000259" key="5">
    <source>
        <dbReference type="SMART" id="SM00872"/>
    </source>
</evidence>
<proteinExistence type="inferred from homology"/>
<dbReference type="InterPro" id="IPR037094">
    <property type="entry name" value="Glyco_hydro_38_cen_sf"/>
</dbReference>
<evidence type="ECO:0000256" key="2">
    <source>
        <dbReference type="ARBA" id="ARBA00022723"/>
    </source>
</evidence>
<dbReference type="PANTHER" id="PTHR46017">
    <property type="entry name" value="ALPHA-MANNOSIDASE 2C1"/>
    <property type="match status" value="1"/>
</dbReference>
<dbReference type="RefSeq" id="WP_345630033.1">
    <property type="nucleotide sequence ID" value="NZ_BAABJQ010000007.1"/>
</dbReference>
<evidence type="ECO:0000256" key="4">
    <source>
        <dbReference type="ARBA" id="ARBA00023295"/>
    </source>
</evidence>
<keyword evidence="7" id="KW-1185">Reference proteome</keyword>
<dbReference type="SUPFAM" id="SSF74650">
    <property type="entry name" value="Galactose mutarotase-like"/>
    <property type="match status" value="1"/>
</dbReference>
<keyword evidence="2" id="KW-0479">Metal-binding</keyword>
<dbReference type="Pfam" id="PF09261">
    <property type="entry name" value="Alpha-mann_mid"/>
    <property type="match status" value="1"/>
</dbReference>
<protein>
    <submittedName>
        <fullName evidence="6">Glycoside hydrolase family 38 C-terminal domain-containing protein</fullName>
    </submittedName>
</protein>
<evidence type="ECO:0000256" key="3">
    <source>
        <dbReference type="ARBA" id="ARBA00022801"/>
    </source>
</evidence>
<dbReference type="InterPro" id="IPR028995">
    <property type="entry name" value="Glyco_hydro_57/38_cen_sf"/>
</dbReference>
<dbReference type="InterPro" id="IPR027291">
    <property type="entry name" value="Glyco_hydro_38_N_sf"/>
</dbReference>
<dbReference type="InterPro" id="IPR011013">
    <property type="entry name" value="Gal_mutarotase_sf_dom"/>
</dbReference>
<dbReference type="InterPro" id="IPR011330">
    <property type="entry name" value="Glyco_hydro/deAcase_b/a-brl"/>
</dbReference>
<dbReference type="Proteomes" id="UP001501570">
    <property type="component" value="Unassembled WGS sequence"/>
</dbReference>
<dbReference type="GO" id="GO:0016787">
    <property type="term" value="F:hydrolase activity"/>
    <property type="evidence" value="ECO:0007669"/>
    <property type="project" value="UniProtKB-KW"/>
</dbReference>
<name>A0ABP9RTG7_9ACTN</name>
<gene>
    <name evidence="6" type="ORF">GCM10023322_30210</name>
</gene>
<dbReference type="SUPFAM" id="SSF88688">
    <property type="entry name" value="Families 57/38 glycoside transferase middle domain"/>
    <property type="match status" value="1"/>
</dbReference>
<evidence type="ECO:0000313" key="6">
    <source>
        <dbReference type="EMBL" id="GAA5185685.1"/>
    </source>
</evidence>
<feature type="domain" description="Glycoside hydrolase family 38 central" evidence="5">
    <location>
        <begin position="533"/>
        <end position="611"/>
    </location>
</feature>
<dbReference type="SMART" id="SM00872">
    <property type="entry name" value="Alpha-mann_mid"/>
    <property type="match status" value="1"/>
</dbReference>
<dbReference type="SUPFAM" id="SSF88713">
    <property type="entry name" value="Glycoside hydrolase/deacetylase"/>
    <property type="match status" value="1"/>
</dbReference>
<dbReference type="InterPro" id="IPR041147">
    <property type="entry name" value="GH38_C"/>
</dbReference>
<dbReference type="InterPro" id="IPR054723">
    <property type="entry name" value="Ams1-like_N"/>
</dbReference>
<dbReference type="InterPro" id="IPR011682">
    <property type="entry name" value="Glyco_hydro_38_C"/>
</dbReference>
<dbReference type="Pfam" id="PF07748">
    <property type="entry name" value="Glyco_hydro_38C"/>
    <property type="match status" value="1"/>
</dbReference>
<dbReference type="Pfam" id="PF17677">
    <property type="entry name" value="Glyco_hydro38C2"/>
    <property type="match status" value="1"/>
</dbReference>